<dbReference type="Pfam" id="PF01347">
    <property type="entry name" value="Vitellogenin_N"/>
    <property type="match status" value="1"/>
</dbReference>
<evidence type="ECO:0000259" key="5">
    <source>
        <dbReference type="PROSITE" id="PS51211"/>
    </source>
</evidence>
<feature type="region of interest" description="Disordered" evidence="3">
    <location>
        <begin position="659"/>
        <end position="678"/>
    </location>
</feature>
<dbReference type="GO" id="GO:0042157">
    <property type="term" value="P:lipoprotein metabolic process"/>
    <property type="evidence" value="ECO:0007669"/>
    <property type="project" value="TreeGrafter"/>
</dbReference>
<dbReference type="Gene3D" id="2.30.230.10">
    <property type="entry name" value="Lipovitellin, beta-sheet shell regions, chain A"/>
    <property type="match status" value="1"/>
</dbReference>
<dbReference type="SUPFAM" id="SSF56968">
    <property type="entry name" value="Lipovitellin-phosvitin complex, beta-sheet shell regions"/>
    <property type="match status" value="1"/>
</dbReference>
<keyword evidence="1 4" id="KW-0732">Signal</keyword>
<evidence type="ECO:0000256" key="4">
    <source>
        <dbReference type="SAM" id="SignalP"/>
    </source>
</evidence>
<dbReference type="PANTHER" id="PTHR13024">
    <property type="entry name" value="MICROSOMAL TRIGLYCERIDE TRANSFER PROTEIN, LARGE SUBUNIT"/>
    <property type="match status" value="1"/>
</dbReference>
<dbReference type="InterPro" id="IPR011030">
    <property type="entry name" value="Lipovitellin_superhlx_dom"/>
</dbReference>
<dbReference type="GO" id="GO:0016323">
    <property type="term" value="C:basolateral plasma membrane"/>
    <property type="evidence" value="ECO:0007669"/>
    <property type="project" value="TreeGrafter"/>
</dbReference>
<feature type="chain" id="PRO_5042510115" evidence="4">
    <location>
        <begin position="21"/>
        <end position="874"/>
    </location>
</feature>
<proteinExistence type="predicted"/>
<dbReference type="InterPro" id="IPR039988">
    <property type="entry name" value="MTTP"/>
</dbReference>
<dbReference type="KEGG" id="pxu:106126830"/>
<dbReference type="GO" id="GO:0005794">
    <property type="term" value="C:Golgi apparatus"/>
    <property type="evidence" value="ECO:0007669"/>
    <property type="project" value="TreeGrafter"/>
</dbReference>
<dbReference type="GeneID" id="106126830"/>
<dbReference type="GO" id="GO:0005548">
    <property type="term" value="F:phospholipid transporter activity"/>
    <property type="evidence" value="ECO:0007669"/>
    <property type="project" value="InterPro"/>
</dbReference>
<dbReference type="AlphaFoldDB" id="A0AAJ6ZVT6"/>
<dbReference type="SMART" id="SM00638">
    <property type="entry name" value="LPD_N"/>
    <property type="match status" value="1"/>
</dbReference>
<sequence length="874" mass="93857">MNIILIIGALLSSGITFVGPSSVARGEYGEIKLFQSPATYSVESMVLLNDAGRQDKEVGYKIAGSLDVQAVWGIDSDFLLKFTLNSPKLLARGKLVTADYLPIKSIWDSYYKTEFYAHWKNGIITNAYLNPDEVTDVLNYKKSLISLFQLQIIDGEHNETDVSGNCDVLYDSISMQIIRKIKTKCKHPDTKDSSEGVTSRRLTRYTLSEKLDAIDEVHAEELHTAGYQELNAAIKARAWMRLRRDGVPRTTATKYPDFETAIAELPSNLKPVELPMLMTEDVLDNELSLEEAINDVVLDDEEEEAGGGGGGRARTAQAGLRALRALRNATQDHIAAILRAQSDARSLTAVCRVLGSAGSAHTHAGVSRELALSERDAPPPATHYLHALPLAHAPDESVVLDLVRLGTEARCGAVREAALLAAAASAARLANHAPHLSHTLRDALSKHLARCLDDECRALVARALGNLQRADTAELLLEQAERGGAAALHALQALQALPHEAIGPARQRRLAALAASMRPLEVRAAALDLFLVRAAPLPPPLVLARLSHELHVHAPAELRRLFWQRAHQLAEEHKPLADVLAMLAPEQRGWNALAISGTSSALVRPLGMFGVGGGRLESLQLTPGGVLRRGTVRLNVDGTPAPLLAIELWTRGLESLTGGVKSSEGGAEGGAEDEEEDMSGGLALTVGGARLPSVTLFDGQAQLLGHVWAGTGSTPTPALRALQPLGTRSAALPLLAAGTLHLHSHSAVALALDAQAQVSLWSRTALSELELRVGAASEARASLHLAGGTLRAHAQHAAEPRLRVAAHLDFYDRMALCVKVSTEDHVRRSNTTLHSELGSTQRKVRRERLLEVPQPGRTLALGPLNDAACNTLIA</sequence>
<dbReference type="InterPro" id="IPR015816">
    <property type="entry name" value="Vitellinogen_b-sht_N"/>
</dbReference>
<accession>A0AAJ6ZVT6</accession>
<evidence type="ECO:0000256" key="2">
    <source>
        <dbReference type="PROSITE-ProRule" id="PRU00557"/>
    </source>
</evidence>
<reference evidence="6" key="1">
    <citation type="submission" date="2025-08" db="UniProtKB">
        <authorList>
            <consortium name="RefSeq"/>
        </authorList>
    </citation>
    <scope>IDENTIFICATION</scope>
</reference>
<dbReference type="Proteomes" id="UP000694872">
    <property type="component" value="Unplaced"/>
</dbReference>
<evidence type="ECO:0000256" key="3">
    <source>
        <dbReference type="SAM" id="MobiDB-lite"/>
    </source>
</evidence>
<organism evidence="6">
    <name type="scientific">Papilio xuthus</name>
    <name type="common">Asian swallowtail butterfly</name>
    <dbReference type="NCBI Taxonomy" id="66420"/>
    <lineage>
        <taxon>Eukaryota</taxon>
        <taxon>Metazoa</taxon>
        <taxon>Ecdysozoa</taxon>
        <taxon>Arthropoda</taxon>
        <taxon>Hexapoda</taxon>
        <taxon>Insecta</taxon>
        <taxon>Pterygota</taxon>
        <taxon>Neoptera</taxon>
        <taxon>Endopterygota</taxon>
        <taxon>Lepidoptera</taxon>
        <taxon>Glossata</taxon>
        <taxon>Ditrysia</taxon>
        <taxon>Papilionoidea</taxon>
        <taxon>Papilionidae</taxon>
        <taxon>Papilioninae</taxon>
        <taxon>Papilio</taxon>
    </lineage>
</organism>
<dbReference type="InterPro" id="IPR015819">
    <property type="entry name" value="Lipid_transp_b-sht_shell"/>
</dbReference>
<dbReference type="CTD" id="35362"/>
<protein>
    <submittedName>
        <fullName evidence="6">Microsomal triglyceride transfer protein large subunit</fullName>
    </submittedName>
</protein>
<evidence type="ECO:0000256" key="1">
    <source>
        <dbReference type="ARBA" id="ARBA00022729"/>
    </source>
</evidence>
<feature type="domain" description="Vitellogenin" evidence="5">
    <location>
        <begin position="31"/>
        <end position="631"/>
    </location>
</feature>
<dbReference type="RefSeq" id="XP_013180161.1">
    <property type="nucleotide sequence ID" value="XM_013324707.1"/>
</dbReference>
<gene>
    <name evidence="6" type="primary">LOC106126830</name>
</gene>
<dbReference type="PROSITE" id="PS51211">
    <property type="entry name" value="VITELLOGENIN"/>
    <property type="match status" value="1"/>
</dbReference>
<comment type="caution">
    <text evidence="2">Lacks conserved residue(s) required for the propagation of feature annotation.</text>
</comment>
<dbReference type="Gene3D" id="1.25.10.20">
    <property type="entry name" value="Vitellinogen, superhelical"/>
    <property type="match status" value="1"/>
</dbReference>
<dbReference type="InterPro" id="IPR001747">
    <property type="entry name" value="Vitellogenin_N"/>
</dbReference>
<evidence type="ECO:0000313" key="6">
    <source>
        <dbReference type="RefSeq" id="XP_013180161.1"/>
    </source>
</evidence>
<dbReference type="GO" id="GO:0005783">
    <property type="term" value="C:endoplasmic reticulum"/>
    <property type="evidence" value="ECO:0007669"/>
    <property type="project" value="TreeGrafter"/>
</dbReference>
<dbReference type="PANTHER" id="PTHR13024:SF0">
    <property type="entry name" value="MICROSOMAL TRIACYLGLYCEROL TRANSFER PROTEIN"/>
    <property type="match status" value="1"/>
</dbReference>
<feature type="signal peptide" evidence="4">
    <location>
        <begin position="1"/>
        <end position="20"/>
    </location>
</feature>
<name>A0AAJ6ZVT6_PAPXU</name>